<comment type="caution">
    <text evidence="3">The sequence shown here is derived from an EMBL/GenBank/DDBJ whole genome shotgun (WGS) entry which is preliminary data.</text>
</comment>
<reference evidence="3 4" key="1">
    <citation type="submission" date="2015-04" db="EMBL/GenBank/DDBJ databases">
        <title>The draft genome sequence of Erythrobacr gangjinensis K7-2.</title>
        <authorList>
            <person name="Zhuang L."/>
            <person name="Liu Y."/>
            <person name="Shao Z."/>
        </authorList>
    </citation>
    <scope>NUCLEOTIDE SEQUENCE [LARGE SCALE GENOMIC DNA]</scope>
    <source>
        <strain evidence="3 4">K7-2</strain>
    </source>
</reference>
<dbReference type="PATRIC" id="fig|502682.8.peg.1322"/>
<dbReference type="GO" id="GO:0016989">
    <property type="term" value="F:sigma factor antagonist activity"/>
    <property type="evidence" value="ECO:0007669"/>
    <property type="project" value="TreeGrafter"/>
</dbReference>
<name>A0A0G9MW85_9SPHN</name>
<feature type="transmembrane region" description="Helical" evidence="1">
    <location>
        <begin position="105"/>
        <end position="126"/>
    </location>
</feature>
<protein>
    <recommendedName>
        <fullName evidence="2">Anti-sigma K factor RskA C-terminal domain-containing protein</fullName>
    </recommendedName>
</protein>
<dbReference type="PANTHER" id="PTHR37461">
    <property type="entry name" value="ANTI-SIGMA-K FACTOR RSKA"/>
    <property type="match status" value="1"/>
</dbReference>
<dbReference type="InterPro" id="IPR051474">
    <property type="entry name" value="Anti-sigma-K/W_factor"/>
</dbReference>
<proteinExistence type="predicted"/>
<keyword evidence="1" id="KW-0472">Membrane</keyword>
<evidence type="ECO:0000313" key="4">
    <source>
        <dbReference type="Proteomes" id="UP000053070"/>
    </source>
</evidence>
<keyword evidence="1" id="KW-1133">Transmembrane helix</keyword>
<feature type="domain" description="Anti-sigma K factor RskA C-terminal" evidence="2">
    <location>
        <begin position="113"/>
        <end position="237"/>
    </location>
</feature>
<evidence type="ECO:0000259" key="2">
    <source>
        <dbReference type="Pfam" id="PF10099"/>
    </source>
</evidence>
<dbReference type="STRING" id="502682.BMF35_a0298"/>
<dbReference type="AlphaFoldDB" id="A0A0G9MW85"/>
<keyword evidence="4" id="KW-1185">Reference proteome</keyword>
<accession>A0A0G9MW85</accession>
<sequence length="253" mass="26527">MSGKIVSETPALSPDEQLAAEYALGLLHGEELLAARARLVREPSFVDAVARWEHRFAPLLDDMPEAEPPASVWAAIEAAAMHGDQSGQVVELAEARRKATLWRRIGIGASGIAAVLAVMLALGPAMQSPTPIPGPTASTTADPLLAASIPIADTDLRLALTYVPERGELSVSSAGLSPDGVHDHELWLVDRQGSLHSLGVIVPGEEARFAVADRLEGEILDGSQLVLTREPLGGKPDGVDAGPVVAQGEFRAI</sequence>
<dbReference type="EMBL" id="LBHC01000001">
    <property type="protein sequence ID" value="KLE33538.1"/>
    <property type="molecule type" value="Genomic_DNA"/>
</dbReference>
<organism evidence="3 4">
    <name type="scientific">Aurantiacibacter gangjinensis</name>
    <dbReference type="NCBI Taxonomy" id="502682"/>
    <lineage>
        <taxon>Bacteria</taxon>
        <taxon>Pseudomonadati</taxon>
        <taxon>Pseudomonadota</taxon>
        <taxon>Alphaproteobacteria</taxon>
        <taxon>Sphingomonadales</taxon>
        <taxon>Erythrobacteraceae</taxon>
        <taxon>Aurantiacibacter</taxon>
    </lineage>
</organism>
<gene>
    <name evidence="3" type="ORF">AAW01_06480</name>
</gene>
<keyword evidence="1" id="KW-0812">Transmembrane</keyword>
<dbReference type="GO" id="GO:0006417">
    <property type="term" value="P:regulation of translation"/>
    <property type="evidence" value="ECO:0007669"/>
    <property type="project" value="TreeGrafter"/>
</dbReference>
<dbReference type="GO" id="GO:0005886">
    <property type="term" value="C:plasma membrane"/>
    <property type="evidence" value="ECO:0007669"/>
    <property type="project" value="InterPro"/>
</dbReference>
<dbReference type="InterPro" id="IPR018764">
    <property type="entry name" value="RskA_C"/>
</dbReference>
<dbReference type="Pfam" id="PF10099">
    <property type="entry name" value="RskA_C"/>
    <property type="match status" value="1"/>
</dbReference>
<evidence type="ECO:0000313" key="3">
    <source>
        <dbReference type="EMBL" id="KLE33538.1"/>
    </source>
</evidence>
<dbReference type="PANTHER" id="PTHR37461:SF1">
    <property type="entry name" value="ANTI-SIGMA-K FACTOR RSKA"/>
    <property type="match status" value="1"/>
</dbReference>
<dbReference type="Proteomes" id="UP000053070">
    <property type="component" value="Unassembled WGS sequence"/>
</dbReference>
<evidence type="ECO:0000256" key="1">
    <source>
        <dbReference type="SAM" id="Phobius"/>
    </source>
</evidence>